<evidence type="ECO:0000256" key="1">
    <source>
        <dbReference type="SAM" id="SignalP"/>
    </source>
</evidence>
<organism evidence="3 4">
    <name type="scientific">Mya arenaria</name>
    <name type="common">Soft-shell clam</name>
    <dbReference type="NCBI Taxonomy" id="6604"/>
    <lineage>
        <taxon>Eukaryota</taxon>
        <taxon>Metazoa</taxon>
        <taxon>Spiralia</taxon>
        <taxon>Lophotrochozoa</taxon>
        <taxon>Mollusca</taxon>
        <taxon>Bivalvia</taxon>
        <taxon>Autobranchia</taxon>
        <taxon>Heteroconchia</taxon>
        <taxon>Euheterodonta</taxon>
        <taxon>Imparidentia</taxon>
        <taxon>Neoheterodontei</taxon>
        <taxon>Myida</taxon>
        <taxon>Myoidea</taxon>
        <taxon>Myidae</taxon>
        <taxon>Mya</taxon>
    </lineage>
</organism>
<evidence type="ECO:0000259" key="2">
    <source>
        <dbReference type="PROSITE" id="PS50940"/>
    </source>
</evidence>
<gene>
    <name evidence="3" type="ORF">MAR_012881</name>
</gene>
<sequence>MIGYTTMLFALVVIPLVIAGQGELVKCTPGVYEIIGNADCKGYSLCVFGKAIEMPPCPPGSVFSSSSSVCVPKGSIYDDCKKTTDGSGSHITVSPDQGQLSPEERCNLDGGVFPHPRMSSLLQL</sequence>
<evidence type="ECO:0000313" key="3">
    <source>
        <dbReference type="EMBL" id="WAR27177.1"/>
    </source>
</evidence>
<name>A0ABY7G1L7_MYAAR</name>
<dbReference type="PROSITE" id="PS50940">
    <property type="entry name" value="CHIT_BIND_II"/>
    <property type="match status" value="1"/>
</dbReference>
<dbReference type="Proteomes" id="UP001164746">
    <property type="component" value="Chromosome 14"/>
</dbReference>
<dbReference type="InterPro" id="IPR002557">
    <property type="entry name" value="Chitin-bd_dom"/>
</dbReference>
<dbReference type="Gene3D" id="2.170.140.10">
    <property type="entry name" value="Chitin binding domain"/>
    <property type="match status" value="1"/>
</dbReference>
<protein>
    <recommendedName>
        <fullName evidence="2">Chitin-binding type-2 domain-containing protein</fullName>
    </recommendedName>
</protein>
<dbReference type="Pfam" id="PF01607">
    <property type="entry name" value="CBM_14"/>
    <property type="match status" value="1"/>
</dbReference>
<dbReference type="SUPFAM" id="SSF57625">
    <property type="entry name" value="Invertebrate chitin-binding proteins"/>
    <property type="match status" value="1"/>
</dbReference>
<accession>A0ABY7G1L7</accession>
<dbReference type="EMBL" id="CP111025">
    <property type="protein sequence ID" value="WAR27177.1"/>
    <property type="molecule type" value="Genomic_DNA"/>
</dbReference>
<proteinExistence type="predicted"/>
<reference evidence="3" key="1">
    <citation type="submission" date="2022-11" db="EMBL/GenBank/DDBJ databases">
        <title>Centuries of genome instability and evolution in soft-shell clam transmissible cancer (bioRxiv).</title>
        <authorList>
            <person name="Hart S.F.M."/>
            <person name="Yonemitsu M.A."/>
            <person name="Giersch R.M."/>
            <person name="Beal B.F."/>
            <person name="Arriagada G."/>
            <person name="Davis B.W."/>
            <person name="Ostrander E.A."/>
            <person name="Goff S.P."/>
            <person name="Metzger M.J."/>
        </authorList>
    </citation>
    <scope>NUCLEOTIDE SEQUENCE</scope>
    <source>
        <strain evidence="3">MELC-2E11</strain>
        <tissue evidence="3">Siphon/mantle</tissue>
    </source>
</reference>
<keyword evidence="4" id="KW-1185">Reference proteome</keyword>
<feature type="signal peptide" evidence="1">
    <location>
        <begin position="1"/>
        <end position="19"/>
    </location>
</feature>
<dbReference type="InterPro" id="IPR036508">
    <property type="entry name" value="Chitin-bd_dom_sf"/>
</dbReference>
<keyword evidence="1" id="KW-0732">Signal</keyword>
<feature type="chain" id="PRO_5046487170" description="Chitin-binding type-2 domain-containing protein" evidence="1">
    <location>
        <begin position="20"/>
        <end position="124"/>
    </location>
</feature>
<evidence type="ECO:0000313" key="4">
    <source>
        <dbReference type="Proteomes" id="UP001164746"/>
    </source>
</evidence>
<feature type="domain" description="Chitin-binding type-2" evidence="2">
    <location>
        <begin position="24"/>
        <end position="82"/>
    </location>
</feature>